<dbReference type="GO" id="GO:0016829">
    <property type="term" value="F:lyase activity"/>
    <property type="evidence" value="ECO:0007669"/>
    <property type="project" value="UniProtKB-KW"/>
</dbReference>
<evidence type="ECO:0000313" key="3">
    <source>
        <dbReference type="EMBL" id="THU04505.1"/>
    </source>
</evidence>
<protein>
    <submittedName>
        <fullName evidence="3">Cobalamin biosynthesis protein CbiX</fullName>
    </submittedName>
</protein>
<gene>
    <name evidence="3" type="ORF">E9531_03705</name>
</gene>
<evidence type="ECO:0000256" key="1">
    <source>
        <dbReference type="ARBA" id="ARBA00022723"/>
    </source>
</evidence>
<evidence type="ECO:0000313" key="4">
    <source>
        <dbReference type="Proteomes" id="UP000308917"/>
    </source>
</evidence>
<name>A0A4S8FCB9_9BURK</name>
<dbReference type="Proteomes" id="UP000308917">
    <property type="component" value="Unassembled WGS sequence"/>
</dbReference>
<dbReference type="CDD" id="cd03416">
    <property type="entry name" value="CbiX_SirB_N"/>
    <property type="match status" value="1"/>
</dbReference>
<dbReference type="PANTHER" id="PTHR33542:SF3">
    <property type="entry name" value="SIROHYDROCHLORIN FERROCHELATASE, CHLOROPLASTIC"/>
    <property type="match status" value="1"/>
</dbReference>
<dbReference type="EMBL" id="STFG01000002">
    <property type="protein sequence ID" value="THU04505.1"/>
    <property type="molecule type" value="Genomic_DNA"/>
</dbReference>
<dbReference type="RefSeq" id="WP_136572401.1">
    <property type="nucleotide sequence ID" value="NZ_STFG01000002.1"/>
</dbReference>
<dbReference type="InterPro" id="IPR002762">
    <property type="entry name" value="CbiX-like"/>
</dbReference>
<dbReference type="SUPFAM" id="SSF53800">
    <property type="entry name" value="Chelatase"/>
    <property type="match status" value="1"/>
</dbReference>
<comment type="caution">
    <text evidence="3">The sequence shown here is derived from an EMBL/GenBank/DDBJ whole genome shotgun (WGS) entry which is preliminary data.</text>
</comment>
<evidence type="ECO:0000256" key="2">
    <source>
        <dbReference type="ARBA" id="ARBA00023239"/>
    </source>
</evidence>
<dbReference type="OrthoDB" id="9797895at2"/>
<accession>A0A4S8FCB9</accession>
<dbReference type="Pfam" id="PF01903">
    <property type="entry name" value="CbiX"/>
    <property type="match status" value="1"/>
</dbReference>
<organism evidence="3 4">
    <name type="scientific">Lampropedia puyangensis</name>
    <dbReference type="NCBI Taxonomy" id="1330072"/>
    <lineage>
        <taxon>Bacteria</taxon>
        <taxon>Pseudomonadati</taxon>
        <taxon>Pseudomonadota</taxon>
        <taxon>Betaproteobacteria</taxon>
        <taxon>Burkholderiales</taxon>
        <taxon>Comamonadaceae</taxon>
        <taxon>Lampropedia</taxon>
    </lineage>
</organism>
<dbReference type="InterPro" id="IPR050963">
    <property type="entry name" value="Sirohydro_Cobaltochel/CbiX"/>
</dbReference>
<dbReference type="GO" id="GO:0046872">
    <property type="term" value="F:metal ion binding"/>
    <property type="evidence" value="ECO:0007669"/>
    <property type="project" value="UniProtKB-KW"/>
</dbReference>
<keyword evidence="2" id="KW-0456">Lyase</keyword>
<dbReference type="PANTHER" id="PTHR33542">
    <property type="entry name" value="SIROHYDROCHLORIN FERROCHELATASE, CHLOROPLASTIC"/>
    <property type="match status" value="1"/>
</dbReference>
<keyword evidence="4" id="KW-1185">Reference proteome</keyword>
<keyword evidence="1" id="KW-0479">Metal-binding</keyword>
<sequence length="128" mass="14378">MPLISKTGLLLLGHGSRDPHWREPMNKMQQALQKQKPDLAIQCAYLELCEPSLEDAAAILLQQDSKLGKIVIYPVFIGMGTHTKEDLPHLKDKLAHQYPNVQWSLAPALGTDERLIDLVAAITKEWTE</sequence>
<dbReference type="Gene3D" id="3.40.50.1400">
    <property type="match status" value="1"/>
</dbReference>
<reference evidence="3 4" key="1">
    <citation type="journal article" date="2015" name="Antonie Van Leeuwenhoek">
        <title>Lampropedia puyangensis sp. nov., isolated from symptomatic bark of Populus ? euramericana canker and emended description of Lampropedia hyalina (Ehrenberg 1832) Lee et al. 2004.</title>
        <authorList>
            <person name="Li Y."/>
            <person name="Wang T."/>
            <person name="Piao C.G."/>
            <person name="Wang L.F."/>
            <person name="Tian G.Z."/>
            <person name="Zhu T.H."/>
            <person name="Guo M.W."/>
        </authorList>
    </citation>
    <scope>NUCLEOTIDE SEQUENCE [LARGE SCALE GENOMIC DNA]</scope>
    <source>
        <strain evidence="3 4">2-bin</strain>
    </source>
</reference>
<dbReference type="AlphaFoldDB" id="A0A4S8FCB9"/>
<proteinExistence type="predicted"/>